<organism evidence="2 3">
    <name type="scientific">Dactylosporangium darangshiense</name>
    <dbReference type="NCBI Taxonomy" id="579108"/>
    <lineage>
        <taxon>Bacteria</taxon>
        <taxon>Bacillati</taxon>
        <taxon>Actinomycetota</taxon>
        <taxon>Actinomycetes</taxon>
        <taxon>Micromonosporales</taxon>
        <taxon>Micromonosporaceae</taxon>
        <taxon>Dactylosporangium</taxon>
    </lineage>
</organism>
<comment type="caution">
    <text evidence="2">The sequence shown here is derived from an EMBL/GenBank/DDBJ whole genome shotgun (WGS) entry which is preliminary data.</text>
</comment>
<dbReference type="RefSeq" id="WP_345136712.1">
    <property type="nucleotide sequence ID" value="NZ_BAABAT010000037.1"/>
</dbReference>
<sequence>MTTAIAPAAAMPPALADGPPVEPPLDHVRYGQTLDAVEAGLDRVHQALHRSRRASAAGRTRHLAELHTQLRALGQLLNDAQGGWPPPPPPDEAA</sequence>
<dbReference type="EMBL" id="BAABAT010000037">
    <property type="protein sequence ID" value="GAA4259808.1"/>
    <property type="molecule type" value="Genomic_DNA"/>
</dbReference>
<dbReference type="Proteomes" id="UP001500620">
    <property type="component" value="Unassembled WGS sequence"/>
</dbReference>
<feature type="compositionally biased region" description="Low complexity" evidence="1">
    <location>
        <begin position="1"/>
        <end position="19"/>
    </location>
</feature>
<keyword evidence="3" id="KW-1185">Reference proteome</keyword>
<feature type="region of interest" description="Disordered" evidence="1">
    <location>
        <begin position="1"/>
        <end position="24"/>
    </location>
</feature>
<reference evidence="3" key="1">
    <citation type="journal article" date="2019" name="Int. J. Syst. Evol. Microbiol.">
        <title>The Global Catalogue of Microorganisms (GCM) 10K type strain sequencing project: providing services to taxonomists for standard genome sequencing and annotation.</title>
        <authorList>
            <consortium name="The Broad Institute Genomics Platform"/>
            <consortium name="The Broad Institute Genome Sequencing Center for Infectious Disease"/>
            <person name="Wu L."/>
            <person name="Ma J."/>
        </authorList>
    </citation>
    <scope>NUCLEOTIDE SEQUENCE [LARGE SCALE GENOMIC DNA]</scope>
    <source>
        <strain evidence="3">JCM 17441</strain>
    </source>
</reference>
<evidence type="ECO:0000256" key="1">
    <source>
        <dbReference type="SAM" id="MobiDB-lite"/>
    </source>
</evidence>
<proteinExistence type="predicted"/>
<evidence type="ECO:0000313" key="2">
    <source>
        <dbReference type="EMBL" id="GAA4259808.1"/>
    </source>
</evidence>
<gene>
    <name evidence="2" type="ORF">GCM10022255_085950</name>
</gene>
<name>A0ABP8DMM4_9ACTN</name>
<protein>
    <submittedName>
        <fullName evidence="2">Uncharacterized protein</fullName>
    </submittedName>
</protein>
<evidence type="ECO:0000313" key="3">
    <source>
        <dbReference type="Proteomes" id="UP001500620"/>
    </source>
</evidence>
<accession>A0ABP8DMM4</accession>